<dbReference type="Pfam" id="PF09772">
    <property type="entry name" value="Tmem26"/>
    <property type="match status" value="1"/>
</dbReference>
<feature type="transmembrane region" description="Helical" evidence="1">
    <location>
        <begin position="41"/>
        <end position="61"/>
    </location>
</feature>
<keyword evidence="2" id="KW-1185">Reference proteome</keyword>
<accession>A0A1I8HQS6</accession>
<evidence type="ECO:0000313" key="3">
    <source>
        <dbReference type="WBParaSite" id="maker-uti_cns_0007331-snap-gene-0.5-mRNA-1"/>
    </source>
</evidence>
<dbReference type="WBParaSite" id="maker-uti_cns_0007331-snap-gene-0.5-mRNA-1">
    <property type="protein sequence ID" value="maker-uti_cns_0007331-snap-gene-0.5-mRNA-1"/>
    <property type="gene ID" value="maker-uti_cns_0007331-snap-gene-0.5"/>
</dbReference>
<proteinExistence type="predicted"/>
<sequence>LDSDEMGWFTTVRALLVRALFATHGIVTIAYLHRQTRKPQYWYLAASVAGLLLESIVTFGANRGREWKWFCPYAFFYLLITVPATWFLELELVEWRIECNNTYKTTDDMVCQAKRMGNVSVIKNTPHELDFLETQNFEQTIRRLEQLLLLLLILGRWMLPKGKLTHDQLSQLLL</sequence>
<dbReference type="AlphaFoldDB" id="A0A1I8HQS6"/>
<name>A0A1I8HQS6_9PLAT</name>
<dbReference type="Proteomes" id="UP000095280">
    <property type="component" value="Unplaced"/>
</dbReference>
<dbReference type="InterPro" id="IPR019169">
    <property type="entry name" value="Transmembrane_26"/>
</dbReference>
<dbReference type="PANTHER" id="PTHR22168">
    <property type="entry name" value="TMEM26 PROTEIN"/>
    <property type="match status" value="1"/>
</dbReference>
<feature type="transmembrane region" description="Helical" evidence="1">
    <location>
        <begin position="67"/>
        <end position="88"/>
    </location>
</feature>
<reference evidence="3" key="1">
    <citation type="submission" date="2016-11" db="UniProtKB">
        <authorList>
            <consortium name="WormBaseParasite"/>
        </authorList>
    </citation>
    <scope>IDENTIFICATION</scope>
</reference>
<keyword evidence="1" id="KW-0812">Transmembrane</keyword>
<organism evidence="2 3">
    <name type="scientific">Macrostomum lignano</name>
    <dbReference type="NCBI Taxonomy" id="282301"/>
    <lineage>
        <taxon>Eukaryota</taxon>
        <taxon>Metazoa</taxon>
        <taxon>Spiralia</taxon>
        <taxon>Lophotrochozoa</taxon>
        <taxon>Platyhelminthes</taxon>
        <taxon>Rhabditophora</taxon>
        <taxon>Macrostomorpha</taxon>
        <taxon>Macrostomida</taxon>
        <taxon>Macrostomidae</taxon>
        <taxon>Macrostomum</taxon>
    </lineage>
</organism>
<dbReference type="PANTHER" id="PTHR22168:SF8">
    <property type="entry name" value="TRANSMEMBRANE PROTEIN 26"/>
    <property type="match status" value="1"/>
</dbReference>
<evidence type="ECO:0000313" key="2">
    <source>
        <dbReference type="Proteomes" id="UP000095280"/>
    </source>
</evidence>
<protein>
    <submittedName>
        <fullName evidence="3">EXPERA domain-containing protein</fullName>
    </submittedName>
</protein>
<feature type="transmembrane region" description="Helical" evidence="1">
    <location>
        <begin position="12"/>
        <end position="32"/>
    </location>
</feature>
<keyword evidence="1" id="KW-1133">Transmembrane helix</keyword>
<evidence type="ECO:0000256" key="1">
    <source>
        <dbReference type="SAM" id="Phobius"/>
    </source>
</evidence>
<keyword evidence="1" id="KW-0472">Membrane</keyword>